<feature type="region of interest" description="Disordered" evidence="1">
    <location>
        <begin position="1"/>
        <end position="25"/>
    </location>
</feature>
<feature type="transmembrane region" description="Helical" evidence="2">
    <location>
        <begin position="28"/>
        <end position="48"/>
    </location>
</feature>
<accession>A0A917R8K6</accession>
<keyword evidence="2" id="KW-1133">Transmembrane helix</keyword>
<dbReference type="AlphaFoldDB" id="A0A917R8K6"/>
<reference evidence="3" key="1">
    <citation type="journal article" date="2014" name="Int. J. Syst. Evol. Microbiol.">
        <title>Complete genome sequence of Corynebacterium casei LMG S-19264T (=DSM 44701T), isolated from a smear-ripened cheese.</title>
        <authorList>
            <consortium name="US DOE Joint Genome Institute (JGI-PGF)"/>
            <person name="Walter F."/>
            <person name="Albersmeier A."/>
            <person name="Kalinowski J."/>
            <person name="Ruckert C."/>
        </authorList>
    </citation>
    <scope>NUCLEOTIDE SEQUENCE</scope>
    <source>
        <strain evidence="3">JCM 13064</strain>
    </source>
</reference>
<organism evidence="3 4">
    <name type="scientific">Sphaerisporangium melleum</name>
    <dbReference type="NCBI Taxonomy" id="321316"/>
    <lineage>
        <taxon>Bacteria</taxon>
        <taxon>Bacillati</taxon>
        <taxon>Actinomycetota</taxon>
        <taxon>Actinomycetes</taxon>
        <taxon>Streptosporangiales</taxon>
        <taxon>Streptosporangiaceae</taxon>
        <taxon>Sphaerisporangium</taxon>
    </lineage>
</organism>
<evidence type="ECO:0000313" key="3">
    <source>
        <dbReference type="EMBL" id="GGK94867.1"/>
    </source>
</evidence>
<keyword evidence="4" id="KW-1185">Reference proteome</keyword>
<evidence type="ECO:0008006" key="5">
    <source>
        <dbReference type="Google" id="ProtNLM"/>
    </source>
</evidence>
<keyword evidence="2" id="KW-0812">Transmembrane</keyword>
<keyword evidence="2" id="KW-0472">Membrane</keyword>
<sequence>MALSSDLVPDTSPAPAPADRPRGPRRPAWHRIAAAVLGVALAAGAVYAQTFTMSADQRRAPLTFSAGPRQDVRTDHFSARLERVEFARSVRVKRTYATDEATTDQVFLIIKIGATGARRPLQLAPFLVTADGLRFNATDKVNPTATITEKWVQPGWWRSALCFFEVPPDKIAGARVVVQEKVNDLAGDQYLPETSFDLGLTGAQVRQGVEGAKDGYEVSGI</sequence>
<proteinExistence type="predicted"/>
<protein>
    <recommendedName>
        <fullName evidence="5">DUF4352 domain-containing protein</fullName>
    </recommendedName>
</protein>
<dbReference type="EMBL" id="BMNT01000022">
    <property type="protein sequence ID" value="GGK94867.1"/>
    <property type="molecule type" value="Genomic_DNA"/>
</dbReference>
<evidence type="ECO:0000313" key="4">
    <source>
        <dbReference type="Proteomes" id="UP000645217"/>
    </source>
</evidence>
<comment type="caution">
    <text evidence="3">The sequence shown here is derived from an EMBL/GenBank/DDBJ whole genome shotgun (WGS) entry which is preliminary data.</text>
</comment>
<evidence type="ECO:0000256" key="2">
    <source>
        <dbReference type="SAM" id="Phobius"/>
    </source>
</evidence>
<name>A0A917R8K6_9ACTN</name>
<dbReference type="RefSeq" id="WP_189164686.1">
    <property type="nucleotide sequence ID" value="NZ_BMNT01000022.1"/>
</dbReference>
<dbReference type="Proteomes" id="UP000645217">
    <property type="component" value="Unassembled WGS sequence"/>
</dbReference>
<evidence type="ECO:0000256" key="1">
    <source>
        <dbReference type="SAM" id="MobiDB-lite"/>
    </source>
</evidence>
<reference evidence="3" key="2">
    <citation type="submission" date="2020-09" db="EMBL/GenBank/DDBJ databases">
        <authorList>
            <person name="Sun Q."/>
            <person name="Ohkuma M."/>
        </authorList>
    </citation>
    <scope>NUCLEOTIDE SEQUENCE</scope>
    <source>
        <strain evidence="3">JCM 13064</strain>
    </source>
</reference>
<gene>
    <name evidence="3" type="ORF">GCM10007964_41480</name>
</gene>